<organism evidence="1 2">
    <name type="scientific">Pholiota conissans</name>
    <dbReference type="NCBI Taxonomy" id="109636"/>
    <lineage>
        <taxon>Eukaryota</taxon>
        <taxon>Fungi</taxon>
        <taxon>Dikarya</taxon>
        <taxon>Basidiomycota</taxon>
        <taxon>Agaricomycotina</taxon>
        <taxon>Agaricomycetes</taxon>
        <taxon>Agaricomycetidae</taxon>
        <taxon>Agaricales</taxon>
        <taxon>Agaricineae</taxon>
        <taxon>Strophariaceae</taxon>
        <taxon>Pholiota</taxon>
    </lineage>
</organism>
<dbReference type="AlphaFoldDB" id="A0A9P5YJ75"/>
<comment type="caution">
    <text evidence="1">The sequence shown here is derived from an EMBL/GenBank/DDBJ whole genome shotgun (WGS) entry which is preliminary data.</text>
</comment>
<accession>A0A9P5YJ75</accession>
<proteinExistence type="predicted"/>
<evidence type="ECO:0000313" key="1">
    <source>
        <dbReference type="EMBL" id="KAF9470852.1"/>
    </source>
</evidence>
<evidence type="ECO:0000313" key="2">
    <source>
        <dbReference type="Proteomes" id="UP000807469"/>
    </source>
</evidence>
<protein>
    <submittedName>
        <fullName evidence="1">Uncharacterized protein</fullName>
    </submittedName>
</protein>
<dbReference type="EMBL" id="MU155829">
    <property type="protein sequence ID" value="KAF9470852.1"/>
    <property type="molecule type" value="Genomic_DNA"/>
</dbReference>
<reference evidence="1" key="1">
    <citation type="submission" date="2020-11" db="EMBL/GenBank/DDBJ databases">
        <authorList>
            <consortium name="DOE Joint Genome Institute"/>
            <person name="Ahrendt S."/>
            <person name="Riley R."/>
            <person name="Andreopoulos W."/>
            <person name="Labutti K."/>
            <person name="Pangilinan J."/>
            <person name="Ruiz-Duenas F.J."/>
            <person name="Barrasa J.M."/>
            <person name="Sanchez-Garcia M."/>
            <person name="Camarero S."/>
            <person name="Miyauchi S."/>
            <person name="Serrano A."/>
            <person name="Linde D."/>
            <person name="Babiker R."/>
            <person name="Drula E."/>
            <person name="Ayuso-Fernandez I."/>
            <person name="Pacheco R."/>
            <person name="Padilla G."/>
            <person name="Ferreira P."/>
            <person name="Barriuso J."/>
            <person name="Kellner H."/>
            <person name="Castanera R."/>
            <person name="Alfaro M."/>
            <person name="Ramirez L."/>
            <person name="Pisabarro A.G."/>
            <person name="Kuo A."/>
            <person name="Tritt A."/>
            <person name="Lipzen A."/>
            <person name="He G."/>
            <person name="Yan M."/>
            <person name="Ng V."/>
            <person name="Cullen D."/>
            <person name="Martin F."/>
            <person name="Rosso M.-N."/>
            <person name="Henrissat B."/>
            <person name="Hibbett D."/>
            <person name="Martinez A.T."/>
            <person name="Grigoriev I.V."/>
        </authorList>
    </citation>
    <scope>NUCLEOTIDE SEQUENCE</scope>
    <source>
        <strain evidence="1">CIRM-BRFM 674</strain>
    </source>
</reference>
<dbReference type="Proteomes" id="UP000807469">
    <property type="component" value="Unassembled WGS sequence"/>
</dbReference>
<name>A0A9P5YJ75_9AGAR</name>
<sequence>MLCEQILDLSAVRELELFYTQLERTSEAYLNNAKYFLAQRVLHRAESVQKLNIDIGVMVGPFYDLSRLQRLRECTLDIDVEAGNDPVPHLTQFLRTLPPLPEHDLKHLYITLKFINIRPDAKWITVSQVLFSLGTWSEFDAALNDVGASGTRQFELTLFFCTDTPKLGFTGVPSSPNNIFVDWERKYLPRSSQQQNLKIIILHPYSFPLR</sequence>
<keyword evidence="2" id="KW-1185">Reference proteome</keyword>
<gene>
    <name evidence="1" type="ORF">BDN70DRAFT_642539</name>
</gene>